<sequence>MANKSIKDLEKKVFTHLKERGWDNLRPADLAKSIAIESGELLELFQWENKSLEDVKNDKEKVEKIGRELADVLTYALDIAVLLKLDTEKIIIDHLAHVEKKYPAKLMKKRVAGEPGTEALYWKIKKEYRKKGL</sequence>
<dbReference type="PANTHER" id="PTHR46523:SF1">
    <property type="entry name" value="DCTP PYROPHOSPHATASE 1"/>
    <property type="match status" value="1"/>
</dbReference>
<evidence type="ECO:0000313" key="1">
    <source>
        <dbReference type="EMBL" id="OHA18426.1"/>
    </source>
</evidence>
<organism evidence="1 2">
    <name type="scientific">Candidatus Taylorbacteria bacterium RIFCSPHIGHO2_01_FULL_46_22b</name>
    <dbReference type="NCBI Taxonomy" id="1802301"/>
    <lineage>
        <taxon>Bacteria</taxon>
        <taxon>Candidatus Tayloriibacteriota</taxon>
    </lineage>
</organism>
<dbReference type="PIRSF" id="PIRSF029826">
    <property type="entry name" value="UCP029826_pph"/>
    <property type="match status" value="1"/>
</dbReference>
<dbReference type="SUPFAM" id="SSF101386">
    <property type="entry name" value="all-alpha NTP pyrophosphatases"/>
    <property type="match status" value="1"/>
</dbReference>
<dbReference type="AlphaFoldDB" id="A0A1G2M3E3"/>
<evidence type="ECO:0008006" key="3">
    <source>
        <dbReference type="Google" id="ProtNLM"/>
    </source>
</evidence>
<dbReference type="InterPro" id="IPR025984">
    <property type="entry name" value="DCTPP"/>
</dbReference>
<name>A0A1G2M3E3_9BACT</name>
<dbReference type="GO" id="GO:0009143">
    <property type="term" value="P:nucleoside triphosphate catabolic process"/>
    <property type="evidence" value="ECO:0007669"/>
    <property type="project" value="InterPro"/>
</dbReference>
<dbReference type="PANTHER" id="PTHR46523">
    <property type="entry name" value="DCTP PYROPHOSPHATASE 1"/>
    <property type="match status" value="1"/>
</dbReference>
<dbReference type="STRING" id="1802301.A2664_00585"/>
<dbReference type="EMBL" id="MHRF01000005">
    <property type="protein sequence ID" value="OHA18426.1"/>
    <property type="molecule type" value="Genomic_DNA"/>
</dbReference>
<dbReference type="Gene3D" id="1.10.287.1080">
    <property type="entry name" value="MazG-like"/>
    <property type="match status" value="1"/>
</dbReference>
<gene>
    <name evidence="1" type="ORF">A2664_00585</name>
</gene>
<proteinExistence type="predicted"/>
<reference evidence="1 2" key="1">
    <citation type="journal article" date="2016" name="Nat. Commun.">
        <title>Thousands of microbial genomes shed light on interconnected biogeochemical processes in an aquifer system.</title>
        <authorList>
            <person name="Anantharaman K."/>
            <person name="Brown C.T."/>
            <person name="Hug L.A."/>
            <person name="Sharon I."/>
            <person name="Castelle C.J."/>
            <person name="Probst A.J."/>
            <person name="Thomas B.C."/>
            <person name="Singh A."/>
            <person name="Wilkins M.J."/>
            <person name="Karaoz U."/>
            <person name="Brodie E.L."/>
            <person name="Williams K.H."/>
            <person name="Hubbard S.S."/>
            <person name="Banfield J.F."/>
        </authorList>
    </citation>
    <scope>NUCLEOTIDE SEQUENCE [LARGE SCALE GENOMIC DNA]</scope>
</reference>
<comment type="caution">
    <text evidence="1">The sequence shown here is derived from an EMBL/GenBank/DDBJ whole genome shotgun (WGS) entry which is preliminary data.</text>
</comment>
<dbReference type="Proteomes" id="UP000178873">
    <property type="component" value="Unassembled WGS sequence"/>
</dbReference>
<evidence type="ECO:0000313" key="2">
    <source>
        <dbReference type="Proteomes" id="UP000178873"/>
    </source>
</evidence>
<protein>
    <recommendedName>
        <fullName evidence="3">Nucleotide pyrophosphohydrolase</fullName>
    </recommendedName>
</protein>
<dbReference type="GO" id="GO:0047429">
    <property type="term" value="F:nucleoside triphosphate diphosphatase activity"/>
    <property type="evidence" value="ECO:0007669"/>
    <property type="project" value="InterPro"/>
</dbReference>
<dbReference type="InterPro" id="IPR052555">
    <property type="entry name" value="dCTP_Pyrophosphatase"/>
</dbReference>
<accession>A0A1G2M3E3</accession>